<sequence>MRMPTIEGSILAMLTALGLISAAGAQDAGAPSREQIEKALPKPPYSPYANRDFPTRPFFGDTHLHTSFSFDAGAFGARLGPRDAYRFAKGEQVTASSGQPAKLSRPLDFLVVADHSDNMGFFPDLLGGKPEVLADPTGRRWYDMIQSGRGAEAAIDIIFSFTQGTYPKDLIYAPGTRAYRGAWQETIKAAEEANDPDRFTAFIGYEWTSTTAGNNLHRNVIFRDGGDKASQVEPFTTTPPLGSDNPAELWKWMEAYQNKTGGSVLAIAHNGNLSNGLMFPTVEAFGQKLDREYAETRMRWERLYEATQTKGDGETHPFLSPNDEFANFERWDFANLDASVPKTKEMLEFEYARSALKNGLKLGQTLGVNPYKFGLVGSSDAHTALSALEEDNFFGKTTPGEPSPERLHATFVDNPKTGIKIMDWQVSASGYAAVWARENTREALWDAMQRRETYATTGPRMLVRFFGGWDFVPQDANTRLPAQTGYTKGVPMGGELRAAPQGKAPSFLVAALKDPLGANLDRYQIVKGWVSKDGNVEEKVYDVAWADAERRKPEADGRLPPVGDTVDVANATWTNTIGAPELATVWTDPDFDPGQPAFYYGRVIEVPTPRWAAYDAKRFGVQPLPGTPMTVTERAYTSPIWYTPQ</sequence>
<gene>
    <name evidence="2" type="ORF">FHR70_003583</name>
</gene>
<reference evidence="2 3" key="1">
    <citation type="submission" date="2020-08" db="EMBL/GenBank/DDBJ databases">
        <title>The Agave Microbiome: Exploring the role of microbial communities in plant adaptations to desert environments.</title>
        <authorList>
            <person name="Partida-Martinez L.P."/>
        </authorList>
    </citation>
    <scope>NUCLEOTIDE SEQUENCE [LARGE SCALE GENOMIC DNA]</scope>
    <source>
        <strain evidence="2 3">AT3.9</strain>
    </source>
</reference>
<comment type="caution">
    <text evidence="2">The sequence shown here is derived from an EMBL/GenBank/DDBJ whole genome shotgun (WGS) entry which is preliminary data.</text>
</comment>
<dbReference type="Gene3D" id="3.20.20.140">
    <property type="entry name" value="Metal-dependent hydrolases"/>
    <property type="match status" value="1"/>
</dbReference>
<evidence type="ECO:0000313" key="2">
    <source>
        <dbReference type="EMBL" id="MBB3020497.1"/>
    </source>
</evidence>
<keyword evidence="3" id="KW-1185">Reference proteome</keyword>
<feature type="signal peptide" evidence="1">
    <location>
        <begin position="1"/>
        <end position="25"/>
    </location>
</feature>
<evidence type="ECO:0000256" key="1">
    <source>
        <dbReference type="SAM" id="SignalP"/>
    </source>
</evidence>
<dbReference type="InterPro" id="IPR022028">
    <property type="entry name" value="DUF3604"/>
</dbReference>
<evidence type="ECO:0000313" key="3">
    <source>
        <dbReference type="Proteomes" id="UP000532010"/>
    </source>
</evidence>
<proteinExistence type="predicted"/>
<feature type="chain" id="PRO_5031407208" description="DUF3604 domain-containing protein" evidence="1">
    <location>
        <begin position="26"/>
        <end position="645"/>
    </location>
</feature>
<organism evidence="2 3">
    <name type="scientific">Microvirga lupini</name>
    <dbReference type="NCBI Taxonomy" id="420324"/>
    <lineage>
        <taxon>Bacteria</taxon>
        <taxon>Pseudomonadati</taxon>
        <taxon>Pseudomonadota</taxon>
        <taxon>Alphaproteobacteria</taxon>
        <taxon>Hyphomicrobiales</taxon>
        <taxon>Methylobacteriaceae</taxon>
        <taxon>Microvirga</taxon>
    </lineage>
</organism>
<protein>
    <recommendedName>
        <fullName evidence="4">DUF3604 domain-containing protein</fullName>
    </recommendedName>
</protein>
<accession>A0A7W4YXE5</accession>
<name>A0A7W4YXE5_9HYPH</name>
<dbReference type="Pfam" id="PF12228">
    <property type="entry name" value="DUF3604"/>
    <property type="match status" value="1"/>
</dbReference>
<dbReference type="Proteomes" id="UP000532010">
    <property type="component" value="Unassembled WGS sequence"/>
</dbReference>
<evidence type="ECO:0008006" key="4">
    <source>
        <dbReference type="Google" id="ProtNLM"/>
    </source>
</evidence>
<dbReference type="EMBL" id="JACHWB010000005">
    <property type="protein sequence ID" value="MBB3020497.1"/>
    <property type="molecule type" value="Genomic_DNA"/>
</dbReference>
<keyword evidence="1" id="KW-0732">Signal</keyword>
<dbReference type="AlphaFoldDB" id="A0A7W4YXE5"/>